<dbReference type="AlphaFoldDB" id="A0A2P5IBW2"/>
<evidence type="ECO:0000256" key="1">
    <source>
        <dbReference type="SAM" id="SignalP"/>
    </source>
</evidence>
<comment type="caution">
    <text evidence="3">The sequence shown here is derived from an EMBL/GenBank/DDBJ whole genome shotgun (WGS) entry which is preliminary data.</text>
</comment>
<proteinExistence type="predicted"/>
<name>A0A2P5IBW2_DIAHE</name>
<reference evidence="3" key="1">
    <citation type="submission" date="2017-09" db="EMBL/GenBank/DDBJ databases">
        <title>Polyketide synthases of a Diaporthe helianthi virulent isolate.</title>
        <authorList>
            <person name="Baroncelli R."/>
        </authorList>
    </citation>
    <scope>NUCLEOTIDE SEQUENCE [LARGE SCALE GENOMIC DNA]</scope>
    <source>
        <strain evidence="3">7/96</strain>
    </source>
</reference>
<dbReference type="InterPro" id="IPR058334">
    <property type="entry name" value="DUF8021"/>
</dbReference>
<feature type="chain" id="PRO_5015171649" description="DUF8021 domain-containing protein" evidence="1">
    <location>
        <begin position="19"/>
        <end position="295"/>
    </location>
</feature>
<sequence length="295" mass="32443">MRSYALLFLASIASLSSAACDREDLKELAVQYVDAQATGSVEDMPPFLDVATYSENGQAMDVKTGILTQSLNIDHNRSIHDTVQCATFTEIIVTDPDHPYVIGTRILYTDDGEISQMESIVTDAGDWLFNATGYMYWNSIENWDPIPTEQWDTRAAIKAAGDAYFDRFNNESVVVPFGPTCARLEGGAYTGESNPTGETCTIGGLPSSIKIPYRRYIVDEEYGTVDLFVGFPGLDRTVPDQAMPDSHLFRVEKGQIKWIHTVSSCVNAGCGLNLTSNGADLGKRNAKYNQHPARL</sequence>
<keyword evidence="4" id="KW-1185">Reference proteome</keyword>
<feature type="domain" description="DUF8021" evidence="2">
    <location>
        <begin position="151"/>
        <end position="262"/>
    </location>
</feature>
<dbReference type="Pfam" id="PF26061">
    <property type="entry name" value="DUF8021"/>
    <property type="match status" value="1"/>
</dbReference>
<accession>A0A2P5IBW2</accession>
<gene>
    <name evidence="3" type="ORF">DHEL01_v201633</name>
</gene>
<dbReference type="PROSITE" id="PS51257">
    <property type="entry name" value="PROKAR_LIPOPROTEIN"/>
    <property type="match status" value="1"/>
</dbReference>
<keyword evidence="1" id="KW-0732">Signal</keyword>
<dbReference type="Proteomes" id="UP000094444">
    <property type="component" value="Unassembled WGS sequence"/>
</dbReference>
<evidence type="ECO:0000313" key="3">
    <source>
        <dbReference type="EMBL" id="POS79991.1"/>
    </source>
</evidence>
<dbReference type="InParanoid" id="A0A2P5IBW2"/>
<protein>
    <recommendedName>
        <fullName evidence="2">DUF8021 domain-containing protein</fullName>
    </recommendedName>
</protein>
<evidence type="ECO:0000259" key="2">
    <source>
        <dbReference type="Pfam" id="PF26061"/>
    </source>
</evidence>
<dbReference type="OrthoDB" id="3515051at2759"/>
<dbReference type="EMBL" id="MAVT02000077">
    <property type="protein sequence ID" value="POS79991.1"/>
    <property type="molecule type" value="Genomic_DNA"/>
</dbReference>
<evidence type="ECO:0000313" key="4">
    <source>
        <dbReference type="Proteomes" id="UP000094444"/>
    </source>
</evidence>
<organism evidence="3 4">
    <name type="scientific">Diaporthe helianthi</name>
    <dbReference type="NCBI Taxonomy" id="158607"/>
    <lineage>
        <taxon>Eukaryota</taxon>
        <taxon>Fungi</taxon>
        <taxon>Dikarya</taxon>
        <taxon>Ascomycota</taxon>
        <taxon>Pezizomycotina</taxon>
        <taxon>Sordariomycetes</taxon>
        <taxon>Sordariomycetidae</taxon>
        <taxon>Diaporthales</taxon>
        <taxon>Diaporthaceae</taxon>
        <taxon>Diaporthe</taxon>
    </lineage>
</organism>
<feature type="signal peptide" evidence="1">
    <location>
        <begin position="1"/>
        <end position="18"/>
    </location>
</feature>